<evidence type="ECO:0000313" key="7">
    <source>
        <dbReference type="Proteomes" id="UP000245207"/>
    </source>
</evidence>
<protein>
    <recommendedName>
        <fullName evidence="5">Large ribosomal subunit protein uL23 N-terminal domain-containing protein</fullName>
    </recommendedName>
</protein>
<evidence type="ECO:0000313" key="6">
    <source>
        <dbReference type="EMBL" id="PWA96602.1"/>
    </source>
</evidence>
<dbReference type="InterPro" id="IPR012677">
    <property type="entry name" value="Nucleotide-bd_a/b_plait_sf"/>
</dbReference>
<feature type="transmembrane region" description="Helical" evidence="4">
    <location>
        <begin position="20"/>
        <end position="40"/>
    </location>
</feature>
<reference evidence="6 7" key="1">
    <citation type="journal article" date="2018" name="Mol. Plant">
        <title>The genome of Artemisia annua provides insight into the evolution of Asteraceae family and artemisinin biosynthesis.</title>
        <authorList>
            <person name="Shen Q."/>
            <person name="Zhang L."/>
            <person name="Liao Z."/>
            <person name="Wang S."/>
            <person name="Yan T."/>
            <person name="Shi P."/>
            <person name="Liu M."/>
            <person name="Fu X."/>
            <person name="Pan Q."/>
            <person name="Wang Y."/>
            <person name="Lv Z."/>
            <person name="Lu X."/>
            <person name="Zhang F."/>
            <person name="Jiang W."/>
            <person name="Ma Y."/>
            <person name="Chen M."/>
            <person name="Hao X."/>
            <person name="Li L."/>
            <person name="Tang Y."/>
            <person name="Lv G."/>
            <person name="Zhou Y."/>
            <person name="Sun X."/>
            <person name="Brodelius P.E."/>
            <person name="Rose J.K.C."/>
            <person name="Tang K."/>
        </authorList>
    </citation>
    <scope>NUCLEOTIDE SEQUENCE [LARGE SCALE GENOMIC DNA]</scope>
    <source>
        <strain evidence="7">cv. Huhao1</strain>
        <tissue evidence="6">Leaf</tissue>
    </source>
</reference>
<dbReference type="EMBL" id="PKPP01000169">
    <property type="protein sequence ID" value="PWA96602.1"/>
    <property type="molecule type" value="Genomic_DNA"/>
</dbReference>
<organism evidence="6 7">
    <name type="scientific">Artemisia annua</name>
    <name type="common">Sweet wormwood</name>
    <dbReference type="NCBI Taxonomy" id="35608"/>
    <lineage>
        <taxon>Eukaryota</taxon>
        <taxon>Viridiplantae</taxon>
        <taxon>Streptophyta</taxon>
        <taxon>Embryophyta</taxon>
        <taxon>Tracheophyta</taxon>
        <taxon>Spermatophyta</taxon>
        <taxon>Magnoliopsida</taxon>
        <taxon>eudicotyledons</taxon>
        <taxon>Gunneridae</taxon>
        <taxon>Pentapetalae</taxon>
        <taxon>asterids</taxon>
        <taxon>campanulids</taxon>
        <taxon>Asterales</taxon>
        <taxon>Asteraceae</taxon>
        <taxon>Asteroideae</taxon>
        <taxon>Anthemideae</taxon>
        <taxon>Artemisiinae</taxon>
        <taxon>Artemisia</taxon>
    </lineage>
</organism>
<proteinExistence type="inferred from homology"/>
<keyword evidence="4" id="KW-0472">Membrane</keyword>
<dbReference type="Gene3D" id="3.30.70.330">
    <property type="match status" value="1"/>
</dbReference>
<dbReference type="GO" id="GO:0005840">
    <property type="term" value="C:ribosome"/>
    <property type="evidence" value="ECO:0007669"/>
    <property type="project" value="UniProtKB-KW"/>
</dbReference>
<keyword evidence="4" id="KW-1133">Transmembrane helix</keyword>
<dbReference type="GO" id="GO:1990904">
    <property type="term" value="C:ribonucleoprotein complex"/>
    <property type="evidence" value="ECO:0007669"/>
    <property type="project" value="UniProtKB-KW"/>
</dbReference>
<comment type="caution">
    <text evidence="6">The sequence shown here is derived from an EMBL/GenBank/DDBJ whole genome shotgun (WGS) entry which is preliminary data.</text>
</comment>
<keyword evidence="2" id="KW-0689">Ribosomal protein</keyword>
<name>A0A2U1QF36_ARTAN</name>
<sequence>MVITITGQCYEKVVKGDNNVMLTVEALGVFGRLCSCVYICSVQKLWMQKKLKAVDEEFSKAGVKKGDAKAQAVKTAKAVKTGSTFKKKAKKIRTKVTFHRPKTFKTDRNPKYPCICASPRNNLDHYQILKYPLTTESAMKKIEDNNTLVFIVDLRADKKKRSKLQ</sequence>
<keyword evidence="7" id="KW-1185">Reference proteome</keyword>
<feature type="domain" description="Large ribosomal subunit protein uL23 N-terminal" evidence="5">
    <location>
        <begin position="68"/>
        <end position="113"/>
    </location>
</feature>
<dbReference type="GO" id="GO:0006412">
    <property type="term" value="P:translation"/>
    <property type="evidence" value="ECO:0007669"/>
    <property type="project" value="InterPro"/>
</dbReference>
<evidence type="ECO:0000256" key="3">
    <source>
        <dbReference type="ARBA" id="ARBA00023274"/>
    </source>
</evidence>
<evidence type="ECO:0000256" key="1">
    <source>
        <dbReference type="ARBA" id="ARBA00006700"/>
    </source>
</evidence>
<dbReference type="AlphaFoldDB" id="A0A2U1QF36"/>
<dbReference type="InterPro" id="IPR012678">
    <property type="entry name" value="Ribosomal_uL23/eL15/eS24_sf"/>
</dbReference>
<comment type="similarity">
    <text evidence="1">Belongs to the universal ribosomal protein uL23 family.</text>
</comment>
<evidence type="ECO:0000259" key="5">
    <source>
        <dbReference type="Pfam" id="PF03939"/>
    </source>
</evidence>
<evidence type="ECO:0000256" key="4">
    <source>
        <dbReference type="SAM" id="Phobius"/>
    </source>
</evidence>
<evidence type="ECO:0000256" key="2">
    <source>
        <dbReference type="ARBA" id="ARBA00022980"/>
    </source>
</evidence>
<keyword evidence="3" id="KW-0687">Ribonucleoprotein</keyword>
<dbReference type="Proteomes" id="UP000245207">
    <property type="component" value="Unassembled WGS sequence"/>
</dbReference>
<dbReference type="Pfam" id="PF03939">
    <property type="entry name" value="Ribosomal_L23eN"/>
    <property type="match status" value="1"/>
</dbReference>
<gene>
    <name evidence="6" type="ORF">CTI12_AA037520</name>
</gene>
<dbReference type="GO" id="GO:0003729">
    <property type="term" value="F:mRNA binding"/>
    <property type="evidence" value="ECO:0007669"/>
    <property type="project" value="UniProtKB-ARBA"/>
</dbReference>
<keyword evidence="4" id="KW-0812">Transmembrane</keyword>
<dbReference type="InterPro" id="IPR013025">
    <property type="entry name" value="Ribosomal_uL23-like"/>
</dbReference>
<dbReference type="STRING" id="35608.A0A2U1QF36"/>
<dbReference type="OrthoDB" id="1267328at2759"/>
<dbReference type="SUPFAM" id="SSF54189">
    <property type="entry name" value="Ribosomal proteins S24e, L23 and L15e"/>
    <property type="match status" value="1"/>
</dbReference>
<dbReference type="InterPro" id="IPR005633">
    <property type="entry name" value="Ribosomal_uL23_N"/>
</dbReference>
<accession>A0A2U1QF36</accession>
<dbReference type="PANTHER" id="PTHR11620">
    <property type="entry name" value="60S RIBOSOMAL PROTEIN L23A"/>
    <property type="match status" value="1"/>
</dbReference>
<dbReference type="GO" id="GO:0003735">
    <property type="term" value="F:structural constituent of ribosome"/>
    <property type="evidence" value="ECO:0007669"/>
    <property type="project" value="InterPro"/>
</dbReference>